<reference evidence="1 2" key="1">
    <citation type="submission" date="2015-01" db="EMBL/GenBank/DDBJ databases">
        <title>Evolution of Trichinella species and genotypes.</title>
        <authorList>
            <person name="Korhonen P.K."/>
            <person name="Edoardo P."/>
            <person name="Giuseppe L.R."/>
            <person name="Gasser R.B."/>
        </authorList>
    </citation>
    <scope>NUCLEOTIDE SEQUENCE [LARGE SCALE GENOMIC DNA]</scope>
    <source>
        <strain evidence="1">ISS470</strain>
    </source>
</reference>
<keyword evidence="2" id="KW-1185">Reference proteome</keyword>
<comment type="caution">
    <text evidence="1">The sequence shown here is derived from an EMBL/GenBank/DDBJ whole genome shotgun (WGS) entry which is preliminary data.</text>
</comment>
<evidence type="ECO:0000313" key="2">
    <source>
        <dbReference type="Proteomes" id="UP000054995"/>
    </source>
</evidence>
<dbReference type="Proteomes" id="UP000054995">
    <property type="component" value="Unassembled WGS sequence"/>
</dbReference>
<proteinExistence type="predicted"/>
<sequence>MKFVENETNFTTNHYDFEIVVQQFETVNKQTQRRTNQQHQLTNQLLAARNEKRIVLFFPQNTVQACFLQSRYFFTTYFKEYCSRTVVVYDKFYCKNSLVQ</sequence>
<protein>
    <submittedName>
        <fullName evidence="1">Uncharacterized protein</fullName>
    </submittedName>
</protein>
<dbReference type="AlphaFoldDB" id="A0A0V1FGG5"/>
<name>A0A0V1FGG5_TRIPS</name>
<evidence type="ECO:0000313" key="1">
    <source>
        <dbReference type="EMBL" id="KRY85054.1"/>
    </source>
</evidence>
<organism evidence="1 2">
    <name type="scientific">Trichinella pseudospiralis</name>
    <name type="common">Parasitic roundworm</name>
    <dbReference type="NCBI Taxonomy" id="6337"/>
    <lineage>
        <taxon>Eukaryota</taxon>
        <taxon>Metazoa</taxon>
        <taxon>Ecdysozoa</taxon>
        <taxon>Nematoda</taxon>
        <taxon>Enoplea</taxon>
        <taxon>Dorylaimia</taxon>
        <taxon>Trichinellida</taxon>
        <taxon>Trichinellidae</taxon>
        <taxon>Trichinella</taxon>
    </lineage>
</organism>
<gene>
    <name evidence="1" type="ORF">T4D_13935</name>
</gene>
<dbReference type="EMBL" id="JYDT01000099">
    <property type="protein sequence ID" value="KRY85054.1"/>
    <property type="molecule type" value="Genomic_DNA"/>
</dbReference>
<accession>A0A0V1FGG5</accession>